<evidence type="ECO:0000313" key="5">
    <source>
        <dbReference type="Ensembl" id="ENSPREP00000005550.1"/>
    </source>
</evidence>
<keyword evidence="3" id="KW-0472">Membrane</keyword>
<dbReference type="GO" id="GO:0030246">
    <property type="term" value="F:carbohydrate binding"/>
    <property type="evidence" value="ECO:0007669"/>
    <property type="project" value="UniProtKB-KW"/>
</dbReference>
<dbReference type="PANTHER" id="PTHR46746">
    <property type="entry name" value="KILLER CELL LECTIN-LIKE RECEPTOR SUBFAMILY F MEMBER 2"/>
    <property type="match status" value="1"/>
</dbReference>
<evidence type="ECO:0000256" key="3">
    <source>
        <dbReference type="SAM" id="Phobius"/>
    </source>
</evidence>
<dbReference type="PROSITE" id="PS50041">
    <property type="entry name" value="C_TYPE_LECTIN_2"/>
    <property type="match status" value="1"/>
</dbReference>
<keyword evidence="3" id="KW-1133">Transmembrane helix</keyword>
<feature type="transmembrane region" description="Helical" evidence="3">
    <location>
        <begin position="92"/>
        <end position="113"/>
    </location>
</feature>
<dbReference type="GeneTree" id="ENSGT01020000230673"/>
<dbReference type="Gene3D" id="3.10.100.10">
    <property type="entry name" value="Mannose-Binding Protein A, subunit A"/>
    <property type="match status" value="1"/>
</dbReference>
<dbReference type="InterPro" id="IPR016187">
    <property type="entry name" value="CTDL_fold"/>
</dbReference>
<reference evidence="5" key="3">
    <citation type="submission" date="2025-09" db="UniProtKB">
        <authorList>
            <consortium name="Ensembl"/>
        </authorList>
    </citation>
    <scope>IDENTIFICATION</scope>
    <source>
        <strain evidence="5">Guanapo</strain>
    </source>
</reference>
<evidence type="ECO:0000259" key="4">
    <source>
        <dbReference type="PROSITE" id="PS50041"/>
    </source>
</evidence>
<evidence type="ECO:0000256" key="2">
    <source>
        <dbReference type="ARBA" id="ARBA00023157"/>
    </source>
</evidence>
<name>A0A3P9N7Q3_POERE</name>
<keyword evidence="3" id="KW-0812">Transmembrane</keyword>
<dbReference type="SMART" id="SM00034">
    <property type="entry name" value="CLECT"/>
    <property type="match status" value="1"/>
</dbReference>
<dbReference type="PANTHER" id="PTHR46746:SF9">
    <property type="entry name" value="CD209 ANTIGEN-LIKE PROTEIN C-LIKE"/>
    <property type="match status" value="1"/>
</dbReference>
<accession>A0A3P9N7Q3</accession>
<keyword evidence="6" id="KW-1185">Reference proteome</keyword>
<dbReference type="InterPro" id="IPR016186">
    <property type="entry name" value="C-type_lectin-like/link_sf"/>
</dbReference>
<dbReference type="AlphaFoldDB" id="A0A3P9N7Q3"/>
<keyword evidence="2" id="KW-1015">Disulfide bond</keyword>
<dbReference type="SUPFAM" id="SSF56436">
    <property type="entry name" value="C-type lectin-like"/>
    <property type="match status" value="1"/>
</dbReference>
<reference evidence="5" key="2">
    <citation type="submission" date="2025-08" db="UniProtKB">
        <authorList>
            <consortium name="Ensembl"/>
        </authorList>
    </citation>
    <scope>IDENTIFICATION</scope>
    <source>
        <strain evidence="5">Guanapo</strain>
    </source>
</reference>
<feature type="domain" description="C-type lectin" evidence="4">
    <location>
        <begin position="160"/>
        <end position="279"/>
    </location>
</feature>
<proteinExistence type="predicted"/>
<reference evidence="6" key="1">
    <citation type="submission" date="2013-11" db="EMBL/GenBank/DDBJ databases">
        <title>The genomic landscape of the Guanapo guppy.</title>
        <authorList>
            <person name="Kuenstner A."/>
            <person name="Dreyer C."/>
        </authorList>
    </citation>
    <scope>NUCLEOTIDE SEQUENCE</scope>
    <source>
        <strain evidence="6">Guanapo</strain>
    </source>
</reference>
<dbReference type="Proteomes" id="UP000242638">
    <property type="component" value="Unassembled WGS sequence"/>
</dbReference>
<evidence type="ECO:0000313" key="6">
    <source>
        <dbReference type="Proteomes" id="UP000242638"/>
    </source>
</evidence>
<dbReference type="Pfam" id="PF00059">
    <property type="entry name" value="Lectin_C"/>
    <property type="match status" value="1"/>
</dbReference>
<dbReference type="InterPro" id="IPR051379">
    <property type="entry name" value="C-type_Lectin_Receptor_IMM"/>
</dbReference>
<organism evidence="5 6">
    <name type="scientific">Poecilia reticulata</name>
    <name type="common">Guppy</name>
    <name type="synonym">Acanthophacelus reticulatus</name>
    <dbReference type="NCBI Taxonomy" id="8081"/>
    <lineage>
        <taxon>Eukaryota</taxon>
        <taxon>Metazoa</taxon>
        <taxon>Chordata</taxon>
        <taxon>Craniata</taxon>
        <taxon>Vertebrata</taxon>
        <taxon>Euteleostomi</taxon>
        <taxon>Actinopterygii</taxon>
        <taxon>Neopterygii</taxon>
        <taxon>Teleostei</taxon>
        <taxon>Neoteleostei</taxon>
        <taxon>Acanthomorphata</taxon>
        <taxon>Ovalentaria</taxon>
        <taxon>Atherinomorphae</taxon>
        <taxon>Cyprinodontiformes</taxon>
        <taxon>Poeciliidae</taxon>
        <taxon>Poeciliinae</taxon>
        <taxon>Poecilia</taxon>
    </lineage>
</organism>
<dbReference type="Ensembl" id="ENSPRET00000005625.1">
    <property type="protein sequence ID" value="ENSPREP00000005550.1"/>
    <property type="gene ID" value="ENSPREG00000003866.1"/>
</dbReference>
<sequence length="293" mass="33442">MRKHRSPPPPDGVLAPPLVLRPSALLFDRTLSGGGVIRWSVQRSADFCFQRMENIEDNDVYSTDSVNNNKYSPQSEADAEEEAATVLTRFRLYLVGLGIFGALIVGTVIYMSVKMAVQSENISDLTAERKLLIKERNMMEGQSQDNGKGCYTCPDDRILFRQKCYLFYDEPAPWKTWEESRKFCQKNSSDLVIIDDLQEQKFVSKHIKYYSSEHHGYWIGLQHVNNTWTWISGRADTLGFWVKDLPSTPGSKVRVLPERNPTNSWKQGLAGLLNKFICFIHEAPDPEDVEPSN</sequence>
<dbReference type="InterPro" id="IPR001304">
    <property type="entry name" value="C-type_lectin-like"/>
</dbReference>
<keyword evidence="1" id="KW-0430">Lectin</keyword>
<protein>
    <submittedName>
        <fullName evidence="5">Killer cell lectin-like receptor subfamily G member 1</fullName>
    </submittedName>
</protein>
<evidence type="ECO:0000256" key="1">
    <source>
        <dbReference type="ARBA" id="ARBA00022734"/>
    </source>
</evidence>